<dbReference type="Proteomes" id="UP000183760">
    <property type="component" value="Unassembled WGS sequence"/>
</dbReference>
<proteinExistence type="predicted"/>
<keyword evidence="1" id="KW-1133">Transmembrane helix</keyword>
<sequence length="220" mass="24120">MIEPSSSSSARAERDLRIAELEARLARRRVGVRPVAAMLGIVVSLALLAMQRRELAYVFSPAAPLTLGVEGDYRFDALVSNRYAQVHGIPTARGAYEREGGATFVLVGLRESPFVVRRLALPGEDWVEGRPPPSPDSRPFALRGRLLAQEDAPRYRDALGLLKGMGELQPHEGRLWLLIEGERPGEDRGRVLVALALLAFAVLNAVLLVRGLTRRWSPGA</sequence>
<gene>
    <name evidence="2" type="ORF">SAMN05443572_108337</name>
</gene>
<dbReference type="RefSeq" id="WP_046712879.1">
    <property type="nucleotide sequence ID" value="NZ_BJXR01000030.1"/>
</dbReference>
<accession>A0ABY1CQV0</accession>
<evidence type="ECO:0000256" key="1">
    <source>
        <dbReference type="SAM" id="Phobius"/>
    </source>
</evidence>
<keyword evidence="1" id="KW-0472">Membrane</keyword>
<protein>
    <recommendedName>
        <fullName evidence="4">SURF1-like protein</fullName>
    </recommendedName>
</protein>
<feature type="transmembrane region" description="Helical" evidence="1">
    <location>
        <begin position="191"/>
        <end position="212"/>
    </location>
</feature>
<evidence type="ECO:0000313" key="2">
    <source>
        <dbReference type="EMBL" id="SEU30363.1"/>
    </source>
</evidence>
<feature type="transmembrane region" description="Helical" evidence="1">
    <location>
        <begin position="31"/>
        <end position="50"/>
    </location>
</feature>
<name>A0ABY1CQV0_MYXFU</name>
<evidence type="ECO:0008006" key="4">
    <source>
        <dbReference type="Google" id="ProtNLM"/>
    </source>
</evidence>
<comment type="caution">
    <text evidence="2">The sequence shown here is derived from an EMBL/GenBank/DDBJ whole genome shotgun (WGS) entry which is preliminary data.</text>
</comment>
<evidence type="ECO:0000313" key="3">
    <source>
        <dbReference type="Proteomes" id="UP000183760"/>
    </source>
</evidence>
<keyword evidence="3" id="KW-1185">Reference proteome</keyword>
<reference evidence="2 3" key="1">
    <citation type="submission" date="2016-10" db="EMBL/GenBank/DDBJ databases">
        <authorList>
            <person name="Varghese N."/>
            <person name="Submissions S."/>
        </authorList>
    </citation>
    <scope>NUCLEOTIDE SEQUENCE [LARGE SCALE GENOMIC DNA]</scope>
    <source>
        <strain evidence="2 3">DSM 16525</strain>
    </source>
</reference>
<keyword evidence="1" id="KW-0812">Transmembrane</keyword>
<dbReference type="EMBL" id="FOIB01000008">
    <property type="protein sequence ID" value="SEU30363.1"/>
    <property type="molecule type" value="Genomic_DNA"/>
</dbReference>
<organism evidence="2 3">
    <name type="scientific">Myxococcus fulvus</name>
    <dbReference type="NCBI Taxonomy" id="33"/>
    <lineage>
        <taxon>Bacteria</taxon>
        <taxon>Pseudomonadati</taxon>
        <taxon>Myxococcota</taxon>
        <taxon>Myxococcia</taxon>
        <taxon>Myxococcales</taxon>
        <taxon>Cystobacterineae</taxon>
        <taxon>Myxococcaceae</taxon>
        <taxon>Myxococcus</taxon>
    </lineage>
</organism>